<dbReference type="InterPro" id="IPR029021">
    <property type="entry name" value="Prot-tyrosine_phosphatase-like"/>
</dbReference>
<accession>A0A671LDU0</accession>
<feature type="domain" description="Phosphatase tensin-type" evidence="1">
    <location>
        <begin position="6"/>
        <end position="178"/>
    </location>
</feature>
<evidence type="ECO:0000259" key="2">
    <source>
        <dbReference type="PROSITE" id="PS51182"/>
    </source>
</evidence>
<sequence length="359" mass="40732">MESVMEKLMGSHYDFDLTYITERIISVLYLSELEDQRYSANLKDVAAMLKSKHQDKFLLINLSEKRHDICRLNPKVEEFGWPDLHAPSLNKICAVCKTMENWLNSDPQNVVVLHCKGNKGKKGVIVAAYMHYSKISAGADQALSTVAMRKFCEDKISSSLQPSQNRYIYYFAGLLSGSIKMNSSPLFLHQIHIPALLNYQSGGGYSPFLKIYQSLQLVYSSGKYKNVLLTVYVVKRECVFRVHFHTCSVHGSQLDFGKGELDHACTDDRFPADATVELLFSSGPQRRGTHLSNPGVSVDYGTADPIVRWDSYENFNIHHEDTVEGMCTQSSPKFNVSLLNNELIFISLKKRSYRPQTFE</sequence>
<dbReference type="InterPro" id="IPR035892">
    <property type="entry name" value="C2_domain_sf"/>
</dbReference>
<dbReference type="GO" id="GO:0005925">
    <property type="term" value="C:focal adhesion"/>
    <property type="evidence" value="ECO:0007669"/>
    <property type="project" value="TreeGrafter"/>
</dbReference>
<evidence type="ECO:0000313" key="3">
    <source>
        <dbReference type="Ensembl" id="ENSSANP00000018462.1"/>
    </source>
</evidence>
<dbReference type="InterPro" id="IPR051484">
    <property type="entry name" value="Tensin_PTEN_phosphatase"/>
</dbReference>
<organism evidence="3 4">
    <name type="scientific">Sinocyclocheilus anshuiensis</name>
    <dbReference type="NCBI Taxonomy" id="1608454"/>
    <lineage>
        <taxon>Eukaryota</taxon>
        <taxon>Metazoa</taxon>
        <taxon>Chordata</taxon>
        <taxon>Craniata</taxon>
        <taxon>Vertebrata</taxon>
        <taxon>Euteleostomi</taxon>
        <taxon>Actinopterygii</taxon>
        <taxon>Neopterygii</taxon>
        <taxon>Teleostei</taxon>
        <taxon>Ostariophysi</taxon>
        <taxon>Cypriniformes</taxon>
        <taxon>Cyprinidae</taxon>
        <taxon>Cyprininae</taxon>
        <taxon>Sinocyclocheilus</taxon>
    </lineage>
</organism>
<feature type="domain" description="C2 tensin-type" evidence="2">
    <location>
        <begin position="183"/>
        <end position="283"/>
    </location>
</feature>
<dbReference type="SUPFAM" id="SSF52799">
    <property type="entry name" value="(Phosphotyrosine protein) phosphatases II"/>
    <property type="match status" value="1"/>
</dbReference>
<dbReference type="SUPFAM" id="SSF49562">
    <property type="entry name" value="C2 domain (Calcium/lipid-binding domain, CaLB)"/>
    <property type="match status" value="1"/>
</dbReference>
<protein>
    <recommendedName>
        <fullName evidence="5">Tensin 2b</fullName>
    </recommendedName>
</protein>
<reference evidence="3" key="1">
    <citation type="submission" date="2025-08" db="UniProtKB">
        <authorList>
            <consortium name="Ensembl"/>
        </authorList>
    </citation>
    <scope>IDENTIFICATION</scope>
</reference>
<dbReference type="PANTHER" id="PTHR45734:SF12">
    <property type="entry name" value="TENSIN-2 ISOFORM X1"/>
    <property type="match status" value="1"/>
</dbReference>
<dbReference type="InterPro" id="IPR029023">
    <property type="entry name" value="Tensin_phosphatase"/>
</dbReference>
<dbReference type="Ensembl" id="ENSSANT00000019696.1">
    <property type="protein sequence ID" value="ENSSANP00000018462.1"/>
    <property type="gene ID" value="ENSSANG00000009676.1"/>
</dbReference>
<evidence type="ECO:0008006" key="5">
    <source>
        <dbReference type="Google" id="ProtNLM"/>
    </source>
</evidence>
<evidence type="ECO:0000259" key="1">
    <source>
        <dbReference type="PROSITE" id="PS51181"/>
    </source>
</evidence>
<evidence type="ECO:0000313" key="4">
    <source>
        <dbReference type="Proteomes" id="UP000472260"/>
    </source>
</evidence>
<keyword evidence="4" id="KW-1185">Reference proteome</keyword>
<reference evidence="3" key="2">
    <citation type="submission" date="2025-09" db="UniProtKB">
        <authorList>
            <consortium name="Ensembl"/>
        </authorList>
    </citation>
    <scope>IDENTIFICATION</scope>
</reference>
<dbReference type="PANTHER" id="PTHR45734">
    <property type="entry name" value="TENSIN"/>
    <property type="match status" value="1"/>
</dbReference>
<dbReference type="Gene3D" id="2.60.40.1110">
    <property type="match status" value="2"/>
</dbReference>
<dbReference type="Proteomes" id="UP000472260">
    <property type="component" value="Unassembled WGS sequence"/>
</dbReference>
<dbReference type="AlphaFoldDB" id="A0A671LDU0"/>
<name>A0A671LDU0_9TELE</name>
<dbReference type="Gene3D" id="3.90.190.10">
    <property type="entry name" value="Protein tyrosine phosphatase superfamily"/>
    <property type="match status" value="1"/>
</dbReference>
<dbReference type="PROSITE" id="PS51182">
    <property type="entry name" value="C2_TENSIN"/>
    <property type="match status" value="1"/>
</dbReference>
<dbReference type="SMART" id="SM01326">
    <property type="entry name" value="PTEN_C2"/>
    <property type="match status" value="1"/>
</dbReference>
<dbReference type="Pfam" id="PF10409">
    <property type="entry name" value="PTEN_C2"/>
    <property type="match status" value="1"/>
</dbReference>
<dbReference type="GO" id="GO:0004725">
    <property type="term" value="F:protein tyrosine phosphatase activity"/>
    <property type="evidence" value="ECO:0007669"/>
    <property type="project" value="TreeGrafter"/>
</dbReference>
<proteinExistence type="predicted"/>
<dbReference type="InterPro" id="IPR014020">
    <property type="entry name" value="Tensin_C2-dom"/>
</dbReference>
<dbReference type="PROSITE" id="PS51181">
    <property type="entry name" value="PPASE_TENSIN"/>
    <property type="match status" value="1"/>
</dbReference>